<evidence type="ECO:0000313" key="2">
    <source>
        <dbReference type="Proteomes" id="UP000603227"/>
    </source>
</evidence>
<accession>A0A919L6N8</accession>
<dbReference type="Proteomes" id="UP000603227">
    <property type="component" value="Unassembled WGS sequence"/>
</dbReference>
<protein>
    <submittedName>
        <fullName evidence="1">Uncharacterized protein</fullName>
    </submittedName>
</protein>
<evidence type="ECO:0000313" key="1">
    <source>
        <dbReference type="EMBL" id="GHH84701.1"/>
    </source>
</evidence>
<keyword evidence="2" id="KW-1185">Reference proteome</keyword>
<proteinExistence type="predicted"/>
<sequence length="237" mass="25911">MGQVVSGLTPRARAFLDTWGRRSPRIAPVVASGSPEWARQVVLAHEEEFGGLLFPVLGGELSGWIRLGTRTSRIRTSSAGELIFNFAEPQFVQCGLVCRVDGYFGVSWSEEFLPWHADARRLIESSAMWAGLVGWRTSALCDGKPDDALAVLRGLHPEECGSSRETAWWRGDDIAVHVEPHLTYLPEGSSRVHVLTSGSEADRRVKRALEEAAKAGADLLVRPQNGSVAAPEESPFH</sequence>
<reference evidence="1" key="2">
    <citation type="submission" date="2020-09" db="EMBL/GenBank/DDBJ databases">
        <authorList>
            <person name="Sun Q."/>
            <person name="Zhou Y."/>
        </authorList>
    </citation>
    <scope>NUCLEOTIDE SEQUENCE</scope>
    <source>
        <strain evidence="1">CGMCC 4.7403</strain>
    </source>
</reference>
<dbReference type="EMBL" id="BNAT01000004">
    <property type="protein sequence ID" value="GHH84701.1"/>
    <property type="molecule type" value="Genomic_DNA"/>
</dbReference>
<name>A0A919L6N8_9ACTN</name>
<dbReference type="AlphaFoldDB" id="A0A919L6N8"/>
<comment type="caution">
    <text evidence="1">The sequence shown here is derived from an EMBL/GenBank/DDBJ whole genome shotgun (WGS) entry which is preliminary data.</text>
</comment>
<gene>
    <name evidence="1" type="ORF">GCM10017771_14600</name>
</gene>
<reference evidence="1" key="1">
    <citation type="journal article" date="2014" name="Int. J. Syst. Evol. Microbiol.">
        <title>Complete genome sequence of Corynebacterium casei LMG S-19264T (=DSM 44701T), isolated from a smear-ripened cheese.</title>
        <authorList>
            <consortium name="US DOE Joint Genome Institute (JGI-PGF)"/>
            <person name="Walter F."/>
            <person name="Albersmeier A."/>
            <person name="Kalinowski J."/>
            <person name="Ruckert C."/>
        </authorList>
    </citation>
    <scope>NUCLEOTIDE SEQUENCE</scope>
    <source>
        <strain evidence="1">CGMCC 4.7403</strain>
    </source>
</reference>
<organism evidence="1 2">
    <name type="scientific">Streptomyces capitiformicae</name>
    <dbReference type="NCBI Taxonomy" id="2014920"/>
    <lineage>
        <taxon>Bacteria</taxon>
        <taxon>Bacillati</taxon>
        <taxon>Actinomycetota</taxon>
        <taxon>Actinomycetes</taxon>
        <taxon>Kitasatosporales</taxon>
        <taxon>Streptomycetaceae</taxon>
        <taxon>Streptomyces</taxon>
    </lineage>
</organism>